<keyword evidence="1" id="KW-0472">Membrane</keyword>
<protein>
    <submittedName>
        <fullName evidence="2">Uncharacterized protein</fullName>
    </submittedName>
</protein>
<gene>
    <name evidence="2" type="ORF">HMPREF1981_02315</name>
</gene>
<dbReference type="HOGENOM" id="CLU_2420903_0_0_10"/>
<feature type="transmembrane region" description="Helical" evidence="1">
    <location>
        <begin position="63"/>
        <end position="89"/>
    </location>
</feature>
<evidence type="ECO:0000313" key="3">
    <source>
        <dbReference type="Proteomes" id="UP000016496"/>
    </source>
</evidence>
<dbReference type="AlphaFoldDB" id="U2CK81"/>
<comment type="caution">
    <text evidence="2">The sequence shown here is derived from an EMBL/GenBank/DDBJ whole genome shotgun (WGS) entry which is preliminary data.</text>
</comment>
<organism evidence="2 3">
    <name type="scientific">Bacteroides pyogenes F0041</name>
    <dbReference type="NCBI Taxonomy" id="1321819"/>
    <lineage>
        <taxon>Bacteria</taxon>
        <taxon>Pseudomonadati</taxon>
        <taxon>Bacteroidota</taxon>
        <taxon>Bacteroidia</taxon>
        <taxon>Bacteroidales</taxon>
        <taxon>Bacteroidaceae</taxon>
        <taxon>Bacteroides</taxon>
    </lineage>
</organism>
<dbReference type="EMBL" id="AWSV01000123">
    <property type="protein sequence ID" value="ERI84478.1"/>
    <property type="molecule type" value="Genomic_DNA"/>
</dbReference>
<reference evidence="2 3" key="1">
    <citation type="submission" date="2013-08" db="EMBL/GenBank/DDBJ databases">
        <authorList>
            <person name="Weinstock G."/>
            <person name="Sodergren E."/>
            <person name="Wylie T."/>
            <person name="Fulton L."/>
            <person name="Fulton R."/>
            <person name="Fronick C."/>
            <person name="O'Laughlin M."/>
            <person name="Godfrey J."/>
            <person name="Miner T."/>
            <person name="Herter B."/>
            <person name="Appelbaum E."/>
            <person name="Cordes M."/>
            <person name="Lek S."/>
            <person name="Wollam A."/>
            <person name="Pepin K.H."/>
            <person name="Palsikar V.B."/>
            <person name="Mitreva M."/>
            <person name="Wilson R.K."/>
        </authorList>
    </citation>
    <scope>NUCLEOTIDE SEQUENCE [LARGE SCALE GENOMIC DNA]</scope>
    <source>
        <strain evidence="2 3">F0041</strain>
    </source>
</reference>
<keyword evidence="1" id="KW-0812">Transmembrane</keyword>
<sequence>MIRLMRSFKSFYVPISFKISKPRSASSRLSQSPPPLVPNISVFDFKARRVFFKARRVFLRVRYVLDFLFHHLLCIQTAVVSNILCYFAEYL</sequence>
<name>U2CK81_9BACE</name>
<keyword evidence="1" id="KW-1133">Transmembrane helix</keyword>
<proteinExistence type="predicted"/>
<accession>U2CK81</accession>
<evidence type="ECO:0000313" key="2">
    <source>
        <dbReference type="EMBL" id="ERI84478.1"/>
    </source>
</evidence>
<evidence type="ECO:0000256" key="1">
    <source>
        <dbReference type="SAM" id="Phobius"/>
    </source>
</evidence>
<dbReference type="Proteomes" id="UP000016496">
    <property type="component" value="Unassembled WGS sequence"/>
</dbReference>